<evidence type="ECO:0000313" key="4">
    <source>
        <dbReference type="Proteomes" id="UP000606044"/>
    </source>
</evidence>
<evidence type="ECO:0000313" key="3">
    <source>
        <dbReference type="EMBL" id="GGF61783.1"/>
    </source>
</evidence>
<dbReference type="SUPFAM" id="SSF51182">
    <property type="entry name" value="RmlC-like cupins"/>
    <property type="match status" value="1"/>
</dbReference>
<dbReference type="Pfam" id="PF07883">
    <property type="entry name" value="Cupin_2"/>
    <property type="match status" value="1"/>
</dbReference>
<proteinExistence type="predicted"/>
<dbReference type="EMBL" id="BMCT01000002">
    <property type="protein sequence ID" value="GGF61783.1"/>
    <property type="molecule type" value="Genomic_DNA"/>
</dbReference>
<keyword evidence="1" id="KW-0238">DNA-binding</keyword>
<sequence>MLDASKADRLGPNLRQLRTEKGLTLDRLATASALTRGYLSLVERGLKTPSITALLRLAEALGVNIAQLFDLNAKPSAQYTLTRNGEAMQGPDGGFGLFPLAAGRTRKMMEPFLMTPDMKPAVRSDPRWAHGGEELLFVVSGRIAIQLGAEELEMSAGDCLYFEGEIKHEVRSVGPVRAQVLVVIALPQDAPDAGTPAS</sequence>
<dbReference type="PANTHER" id="PTHR46797:SF19">
    <property type="entry name" value="BLL2473 PROTEIN"/>
    <property type="match status" value="1"/>
</dbReference>
<dbReference type="GO" id="GO:0003700">
    <property type="term" value="F:DNA-binding transcription factor activity"/>
    <property type="evidence" value="ECO:0007669"/>
    <property type="project" value="TreeGrafter"/>
</dbReference>
<dbReference type="Gene3D" id="1.10.260.40">
    <property type="entry name" value="lambda repressor-like DNA-binding domains"/>
    <property type="match status" value="1"/>
</dbReference>
<dbReference type="Pfam" id="PF01381">
    <property type="entry name" value="HTH_3"/>
    <property type="match status" value="1"/>
</dbReference>
<dbReference type="InterPro" id="IPR011051">
    <property type="entry name" value="RmlC_Cupin_sf"/>
</dbReference>
<name>A0A917BYE3_9HYPH</name>
<dbReference type="CDD" id="cd00093">
    <property type="entry name" value="HTH_XRE"/>
    <property type="match status" value="1"/>
</dbReference>
<dbReference type="Proteomes" id="UP000606044">
    <property type="component" value="Unassembled WGS sequence"/>
</dbReference>
<protein>
    <submittedName>
        <fullName evidence="3">Transcriptional regulator</fullName>
    </submittedName>
</protein>
<evidence type="ECO:0000256" key="1">
    <source>
        <dbReference type="ARBA" id="ARBA00023125"/>
    </source>
</evidence>
<dbReference type="InterPro" id="IPR013096">
    <property type="entry name" value="Cupin_2"/>
</dbReference>
<dbReference type="InterPro" id="IPR001387">
    <property type="entry name" value="Cro/C1-type_HTH"/>
</dbReference>
<dbReference type="PROSITE" id="PS50943">
    <property type="entry name" value="HTH_CROC1"/>
    <property type="match status" value="1"/>
</dbReference>
<dbReference type="InterPro" id="IPR010982">
    <property type="entry name" value="Lambda_DNA-bd_dom_sf"/>
</dbReference>
<accession>A0A917BYE3</accession>
<dbReference type="SUPFAM" id="SSF47413">
    <property type="entry name" value="lambda repressor-like DNA-binding domains"/>
    <property type="match status" value="1"/>
</dbReference>
<dbReference type="SMART" id="SM00530">
    <property type="entry name" value="HTH_XRE"/>
    <property type="match status" value="1"/>
</dbReference>
<reference evidence="3" key="1">
    <citation type="journal article" date="2014" name="Int. J. Syst. Evol. Microbiol.">
        <title>Complete genome sequence of Corynebacterium casei LMG S-19264T (=DSM 44701T), isolated from a smear-ripened cheese.</title>
        <authorList>
            <consortium name="US DOE Joint Genome Institute (JGI-PGF)"/>
            <person name="Walter F."/>
            <person name="Albersmeier A."/>
            <person name="Kalinowski J."/>
            <person name="Ruckert C."/>
        </authorList>
    </citation>
    <scope>NUCLEOTIDE SEQUENCE</scope>
    <source>
        <strain evidence="3">CCM 7897</strain>
    </source>
</reference>
<dbReference type="Gene3D" id="2.60.120.10">
    <property type="entry name" value="Jelly Rolls"/>
    <property type="match status" value="1"/>
</dbReference>
<dbReference type="CDD" id="cd02209">
    <property type="entry name" value="cupin_XRE_C"/>
    <property type="match status" value="1"/>
</dbReference>
<dbReference type="GO" id="GO:0005829">
    <property type="term" value="C:cytosol"/>
    <property type="evidence" value="ECO:0007669"/>
    <property type="project" value="TreeGrafter"/>
</dbReference>
<dbReference type="RefSeq" id="WP_188578346.1">
    <property type="nucleotide sequence ID" value="NZ_BMCT01000002.1"/>
</dbReference>
<comment type="caution">
    <text evidence="3">The sequence shown here is derived from an EMBL/GenBank/DDBJ whole genome shotgun (WGS) entry which is preliminary data.</text>
</comment>
<evidence type="ECO:0000259" key="2">
    <source>
        <dbReference type="PROSITE" id="PS50943"/>
    </source>
</evidence>
<reference evidence="3" key="2">
    <citation type="submission" date="2020-09" db="EMBL/GenBank/DDBJ databases">
        <authorList>
            <person name="Sun Q."/>
            <person name="Sedlacek I."/>
        </authorList>
    </citation>
    <scope>NUCLEOTIDE SEQUENCE</scope>
    <source>
        <strain evidence="3">CCM 7897</strain>
    </source>
</reference>
<dbReference type="AlphaFoldDB" id="A0A917BYE3"/>
<dbReference type="GO" id="GO:0003677">
    <property type="term" value="F:DNA binding"/>
    <property type="evidence" value="ECO:0007669"/>
    <property type="project" value="UniProtKB-KW"/>
</dbReference>
<dbReference type="InterPro" id="IPR014710">
    <property type="entry name" value="RmlC-like_jellyroll"/>
</dbReference>
<feature type="domain" description="HTH cro/C1-type" evidence="2">
    <location>
        <begin position="14"/>
        <end position="68"/>
    </location>
</feature>
<gene>
    <name evidence="3" type="ORF">GCM10007301_21900</name>
</gene>
<keyword evidence="4" id="KW-1185">Reference proteome</keyword>
<organism evidence="3 4">
    <name type="scientific">Azorhizobium oxalatiphilum</name>
    <dbReference type="NCBI Taxonomy" id="980631"/>
    <lineage>
        <taxon>Bacteria</taxon>
        <taxon>Pseudomonadati</taxon>
        <taxon>Pseudomonadota</taxon>
        <taxon>Alphaproteobacteria</taxon>
        <taxon>Hyphomicrobiales</taxon>
        <taxon>Xanthobacteraceae</taxon>
        <taxon>Azorhizobium</taxon>
    </lineage>
</organism>
<dbReference type="InterPro" id="IPR050807">
    <property type="entry name" value="TransReg_Diox_bact_type"/>
</dbReference>
<dbReference type="PANTHER" id="PTHR46797">
    <property type="entry name" value="HTH-TYPE TRANSCRIPTIONAL REGULATOR"/>
    <property type="match status" value="1"/>
</dbReference>